<evidence type="ECO:0008006" key="3">
    <source>
        <dbReference type="Google" id="ProtNLM"/>
    </source>
</evidence>
<dbReference type="EMBL" id="JASVWL010000010">
    <property type="protein sequence ID" value="MDL5355801.1"/>
    <property type="molecule type" value="Genomic_DNA"/>
</dbReference>
<accession>A0AAW7CX09</accession>
<name>A0AAW7CX09_9GAMM</name>
<evidence type="ECO:0000313" key="2">
    <source>
        <dbReference type="Proteomes" id="UP001224739"/>
    </source>
</evidence>
<organism evidence="1 2">
    <name type="scientific">Proteus faecis</name>
    <dbReference type="NCBI Taxonomy" id="2050967"/>
    <lineage>
        <taxon>Bacteria</taxon>
        <taxon>Pseudomonadati</taxon>
        <taxon>Pseudomonadota</taxon>
        <taxon>Gammaproteobacteria</taxon>
        <taxon>Enterobacterales</taxon>
        <taxon>Morganellaceae</taxon>
        <taxon>Proteus</taxon>
    </lineage>
</organism>
<proteinExistence type="predicted"/>
<reference evidence="1" key="1">
    <citation type="submission" date="2023-06" db="EMBL/GenBank/DDBJ databases">
        <title>Acute promotion of culturable opportunistic pathogens and persistent increase of antibiotic resistance following antibiotic exposure in mouse gut microbiota.</title>
        <authorList>
            <person name="Li L."/>
            <person name="Wang B."/>
            <person name="Sun Y."/>
            <person name="Wang M."/>
            <person name="Xu H."/>
        </authorList>
    </citation>
    <scope>NUCLEOTIDE SEQUENCE</scope>
    <source>
        <strain evidence="1">EPA10_1</strain>
    </source>
</reference>
<gene>
    <name evidence="1" type="ORF">QSH02_13255</name>
</gene>
<dbReference type="RefSeq" id="WP_286039272.1">
    <property type="nucleotide sequence ID" value="NZ_JASVWJ010000010.1"/>
</dbReference>
<protein>
    <recommendedName>
        <fullName evidence="3">Type III secretion system protein</fullName>
    </recommendedName>
</protein>
<dbReference type="AlphaFoldDB" id="A0AAW7CX09"/>
<evidence type="ECO:0000313" key="1">
    <source>
        <dbReference type="EMBL" id="MDL5355801.1"/>
    </source>
</evidence>
<comment type="caution">
    <text evidence="1">The sequence shown here is derived from an EMBL/GenBank/DDBJ whole genome shotgun (WGS) entry which is preliminary data.</text>
</comment>
<dbReference type="Proteomes" id="UP001224739">
    <property type="component" value="Unassembled WGS sequence"/>
</dbReference>
<sequence>MNKIISDSIRLTQITYNDEVHFTNNESQLKTITSKNLQNFKIKLQLLSLISKKGNSAEKKDVGSKKEVAEVIDKKDVDSKKEVAEVVDKKEKLSTNKNTKDELDTDGDELKNLEGLLLNQQIMQPVIPLNFKKQLISQGIDIKNNKLKNTINYIDKNSRKVDLKRELSTPDSNITNKKINIKQKDKEFVDSKVDKKESINKILKKSMEPHLSNTDLKYGLESKNKNEFINFDERNLFFDRVKNKISNSKNKLDNILIENVSHHDLIKYENNKLPLNNKLGQDNDHILLADNLRKKTENRLKEQLQDTALINTTMSLSDVAKSQLTPKTENTFSGKQLLNLPTWNILHKTDVLFSKPNNITYVFKRWGNDNHQVQIRFALENQIQLIASTGRVYQASFENLNQYQGRSTLSLENNEKNSYRHINSIDADKHKEDEY</sequence>
<dbReference type="GeneID" id="83613470"/>